<dbReference type="InterPro" id="IPR000914">
    <property type="entry name" value="SBP_5_dom"/>
</dbReference>
<evidence type="ECO:0000313" key="5">
    <source>
        <dbReference type="EMBL" id="PZX14942.1"/>
    </source>
</evidence>
<dbReference type="Gene3D" id="3.10.105.10">
    <property type="entry name" value="Dipeptide-binding Protein, Domain 3"/>
    <property type="match status" value="1"/>
</dbReference>
<dbReference type="InterPro" id="IPR039424">
    <property type="entry name" value="SBP_5"/>
</dbReference>
<evidence type="ECO:0000256" key="2">
    <source>
        <dbReference type="ARBA" id="ARBA00005695"/>
    </source>
</evidence>
<dbReference type="Gene3D" id="3.90.76.10">
    <property type="entry name" value="Dipeptide-binding Protein, Domain 1"/>
    <property type="match status" value="1"/>
</dbReference>
<dbReference type="PIRSF" id="PIRSF002741">
    <property type="entry name" value="MppA"/>
    <property type="match status" value="1"/>
</dbReference>
<organism evidence="5 6">
    <name type="scientific">Palleronia aestuarii</name>
    <dbReference type="NCBI Taxonomy" id="568105"/>
    <lineage>
        <taxon>Bacteria</taxon>
        <taxon>Pseudomonadati</taxon>
        <taxon>Pseudomonadota</taxon>
        <taxon>Alphaproteobacteria</taxon>
        <taxon>Rhodobacterales</taxon>
        <taxon>Roseobacteraceae</taxon>
        <taxon>Palleronia</taxon>
    </lineage>
</organism>
<keyword evidence="6" id="KW-1185">Reference proteome</keyword>
<dbReference type="RefSeq" id="WP_111537897.1">
    <property type="nucleotide sequence ID" value="NZ_QKZL01000012.1"/>
</dbReference>
<evidence type="ECO:0000256" key="3">
    <source>
        <dbReference type="ARBA" id="ARBA00022729"/>
    </source>
</evidence>
<sequence length="536" mass="59703">MDKAELKKAFLERMSAKMGRRAVLKGMGAGLIAAGGNGVFPGIARAQQSGHIRIASIKVIDTLDPHFTGFLSSIQIINNIHNGLLKITYDGEEVRFEPDLAKTWELEDDRTHLFKLRENVKFHDGTPCDAEAVKFSLLRVKEGEPESPHAWKLEQLEEVEIVDPLTVRLHFSQANAFLPVALNGSTGRAGTIVSPAAVEKFGQDYGRNPVGTGPFRFVSWRENDAIELEANPDYFEAGLPKLERATFVLMNEASTAVAAMISGQIDGMTDCPMQLVPQIEAFPGANLYGEIEGNYTFLGMNNQRAPFDDINLRRAVAWALDRETILAQSYFGRAIQAYTPISPPMTKFYDPDIATSGRGQWFDLEKAKQFRAQAADQGEVQATYMMAERGPVGTRVAQTVAPMLAQIGIRANLELIEPATWVQRRNAGDFDLYDFEWVADLDPDEAIYPEFRSDGAWNYCGWQNADFDQHCADAQVTLDTEERRRLYYAAEDLLMDEAPIAIMAHMPIYKVFSTKVDGFQYIPADLVNLHSVSLTG</sequence>
<dbReference type="GO" id="GO:0043190">
    <property type="term" value="C:ATP-binding cassette (ABC) transporter complex"/>
    <property type="evidence" value="ECO:0007669"/>
    <property type="project" value="InterPro"/>
</dbReference>
<evidence type="ECO:0000259" key="4">
    <source>
        <dbReference type="Pfam" id="PF00496"/>
    </source>
</evidence>
<accession>A0A2W7NUP5</accession>
<dbReference type="PANTHER" id="PTHR30290">
    <property type="entry name" value="PERIPLASMIC BINDING COMPONENT OF ABC TRANSPORTER"/>
    <property type="match status" value="1"/>
</dbReference>
<name>A0A2W7NUP5_9RHOB</name>
<dbReference type="OrthoDB" id="9803988at2"/>
<dbReference type="GO" id="GO:0015833">
    <property type="term" value="P:peptide transport"/>
    <property type="evidence" value="ECO:0007669"/>
    <property type="project" value="TreeGrafter"/>
</dbReference>
<comment type="similarity">
    <text evidence="2">Belongs to the bacterial solute-binding protein 5 family.</text>
</comment>
<comment type="subcellular location">
    <subcellularLocation>
        <location evidence="1">Periplasm</location>
    </subcellularLocation>
</comment>
<protein>
    <submittedName>
        <fullName evidence="5">Peptide/nickel transport system substrate-binding protein</fullName>
    </submittedName>
</protein>
<dbReference type="PANTHER" id="PTHR30290:SF38">
    <property type="entry name" value="D,D-DIPEPTIDE-BINDING PERIPLASMIC PROTEIN DDPA-RELATED"/>
    <property type="match status" value="1"/>
</dbReference>
<dbReference type="AlphaFoldDB" id="A0A2W7NUP5"/>
<proteinExistence type="inferred from homology"/>
<dbReference type="SUPFAM" id="SSF53850">
    <property type="entry name" value="Periplasmic binding protein-like II"/>
    <property type="match status" value="1"/>
</dbReference>
<reference evidence="5 6" key="1">
    <citation type="submission" date="2018-06" db="EMBL/GenBank/DDBJ databases">
        <title>Genomic Encyclopedia of Archaeal and Bacterial Type Strains, Phase II (KMG-II): from individual species to whole genera.</title>
        <authorList>
            <person name="Goeker M."/>
        </authorList>
    </citation>
    <scope>NUCLEOTIDE SEQUENCE [LARGE SCALE GENOMIC DNA]</scope>
    <source>
        <strain evidence="5 6">DSM 22009</strain>
    </source>
</reference>
<keyword evidence="3" id="KW-0732">Signal</keyword>
<dbReference type="Pfam" id="PF00496">
    <property type="entry name" value="SBP_bac_5"/>
    <property type="match status" value="1"/>
</dbReference>
<dbReference type="CDD" id="cd00995">
    <property type="entry name" value="PBP2_NikA_DppA_OppA_like"/>
    <property type="match status" value="1"/>
</dbReference>
<dbReference type="Proteomes" id="UP000248916">
    <property type="component" value="Unassembled WGS sequence"/>
</dbReference>
<dbReference type="EMBL" id="QKZL01000012">
    <property type="protein sequence ID" value="PZX14942.1"/>
    <property type="molecule type" value="Genomic_DNA"/>
</dbReference>
<gene>
    <name evidence="5" type="ORF">LX81_02793</name>
</gene>
<evidence type="ECO:0000313" key="6">
    <source>
        <dbReference type="Proteomes" id="UP000248916"/>
    </source>
</evidence>
<dbReference type="GO" id="GO:0030288">
    <property type="term" value="C:outer membrane-bounded periplasmic space"/>
    <property type="evidence" value="ECO:0007669"/>
    <property type="project" value="UniProtKB-ARBA"/>
</dbReference>
<dbReference type="InterPro" id="IPR006311">
    <property type="entry name" value="TAT_signal"/>
</dbReference>
<evidence type="ECO:0000256" key="1">
    <source>
        <dbReference type="ARBA" id="ARBA00004418"/>
    </source>
</evidence>
<dbReference type="InterPro" id="IPR030678">
    <property type="entry name" value="Peptide/Ni-bd"/>
</dbReference>
<dbReference type="Gene3D" id="3.40.190.10">
    <property type="entry name" value="Periplasmic binding protein-like II"/>
    <property type="match status" value="1"/>
</dbReference>
<dbReference type="GO" id="GO:1904680">
    <property type="term" value="F:peptide transmembrane transporter activity"/>
    <property type="evidence" value="ECO:0007669"/>
    <property type="project" value="TreeGrafter"/>
</dbReference>
<dbReference type="PROSITE" id="PS51318">
    <property type="entry name" value="TAT"/>
    <property type="match status" value="1"/>
</dbReference>
<comment type="caution">
    <text evidence="5">The sequence shown here is derived from an EMBL/GenBank/DDBJ whole genome shotgun (WGS) entry which is preliminary data.</text>
</comment>
<feature type="domain" description="Solute-binding protein family 5" evidence="4">
    <location>
        <begin position="96"/>
        <end position="457"/>
    </location>
</feature>